<keyword evidence="1" id="KW-1133">Transmembrane helix</keyword>
<evidence type="ECO:0000256" key="1">
    <source>
        <dbReference type="SAM" id="Phobius"/>
    </source>
</evidence>
<comment type="caution">
    <text evidence="2">The sequence shown here is derived from an EMBL/GenBank/DDBJ whole genome shotgun (WGS) entry which is preliminary data.</text>
</comment>
<evidence type="ECO:0000313" key="2">
    <source>
        <dbReference type="EMBL" id="MBB4935690.1"/>
    </source>
</evidence>
<keyword evidence="3" id="KW-1185">Reference proteome</keyword>
<sequence>MITDMDLIIGAVVGVAVLAAGGLGYLAGRMSRVSRLRRQLRDAKARAERATGDPEALMREVTTRRGHAYPTRPWAITKGDHHGHQ</sequence>
<reference evidence="2 3" key="1">
    <citation type="submission" date="2020-08" db="EMBL/GenBank/DDBJ databases">
        <title>Sequencing the genomes of 1000 actinobacteria strains.</title>
        <authorList>
            <person name="Klenk H.-P."/>
        </authorList>
    </citation>
    <scope>NUCLEOTIDE SEQUENCE [LARGE SCALE GENOMIC DNA]</scope>
    <source>
        <strain evidence="2 3">DSM 102030</strain>
    </source>
</reference>
<gene>
    <name evidence="2" type="ORF">F4561_006599</name>
</gene>
<accession>A0A7W7RPB8</accession>
<dbReference type="AlphaFoldDB" id="A0A7W7RPB8"/>
<organism evidence="2 3">
    <name type="scientific">Lipingzhangella halophila</name>
    <dbReference type="NCBI Taxonomy" id="1783352"/>
    <lineage>
        <taxon>Bacteria</taxon>
        <taxon>Bacillati</taxon>
        <taxon>Actinomycetota</taxon>
        <taxon>Actinomycetes</taxon>
        <taxon>Streptosporangiales</taxon>
        <taxon>Nocardiopsidaceae</taxon>
        <taxon>Lipingzhangella</taxon>
    </lineage>
</organism>
<proteinExistence type="predicted"/>
<dbReference type="EMBL" id="JACHJT010000003">
    <property type="protein sequence ID" value="MBB4935690.1"/>
    <property type="molecule type" value="Genomic_DNA"/>
</dbReference>
<keyword evidence="1" id="KW-0472">Membrane</keyword>
<dbReference type="RefSeq" id="WP_184585459.1">
    <property type="nucleotide sequence ID" value="NZ_JACHJT010000003.1"/>
</dbReference>
<feature type="transmembrane region" description="Helical" evidence="1">
    <location>
        <begin position="6"/>
        <end position="28"/>
    </location>
</feature>
<evidence type="ECO:0000313" key="3">
    <source>
        <dbReference type="Proteomes" id="UP000523007"/>
    </source>
</evidence>
<protein>
    <submittedName>
        <fullName evidence="2">Uncharacterized protein</fullName>
    </submittedName>
</protein>
<dbReference type="Proteomes" id="UP000523007">
    <property type="component" value="Unassembled WGS sequence"/>
</dbReference>
<name>A0A7W7RPB8_9ACTN</name>
<keyword evidence="1" id="KW-0812">Transmembrane</keyword>